<feature type="region of interest" description="Disordered" evidence="11">
    <location>
        <begin position="1"/>
        <end position="23"/>
    </location>
</feature>
<feature type="transmembrane region" description="Helical" evidence="12">
    <location>
        <begin position="231"/>
        <end position="251"/>
    </location>
</feature>
<keyword evidence="8 12" id="KW-0472">Membrane</keyword>
<dbReference type="Pfam" id="PF02653">
    <property type="entry name" value="BPD_transp_2"/>
    <property type="match status" value="1"/>
</dbReference>
<feature type="transmembrane region" description="Helical" evidence="12">
    <location>
        <begin position="257"/>
        <end position="276"/>
    </location>
</feature>
<reference evidence="13 14" key="1">
    <citation type="journal article" date="2019" name="Int. J. Syst. Evol. Microbiol.">
        <title>The Global Catalogue of Microorganisms (GCM) 10K type strain sequencing project: providing services to taxonomists for standard genome sequencing and annotation.</title>
        <authorList>
            <consortium name="The Broad Institute Genomics Platform"/>
            <consortium name="The Broad Institute Genome Sequencing Center for Infectious Disease"/>
            <person name="Wu L."/>
            <person name="Ma J."/>
        </authorList>
    </citation>
    <scope>NUCLEOTIDE SEQUENCE [LARGE SCALE GENOMIC DNA]</scope>
    <source>
        <strain evidence="13 14">JCM 11117</strain>
    </source>
</reference>
<evidence type="ECO:0000256" key="8">
    <source>
        <dbReference type="ARBA" id="ARBA00023136"/>
    </source>
</evidence>
<feature type="transmembrane region" description="Helical" evidence="12">
    <location>
        <begin position="108"/>
        <end position="129"/>
    </location>
</feature>
<evidence type="ECO:0000313" key="13">
    <source>
        <dbReference type="EMBL" id="GAA0927532.1"/>
    </source>
</evidence>
<evidence type="ECO:0000256" key="2">
    <source>
        <dbReference type="ARBA" id="ARBA00011262"/>
    </source>
</evidence>
<feature type="transmembrane region" description="Helical" evidence="12">
    <location>
        <begin position="30"/>
        <end position="50"/>
    </location>
</feature>
<feature type="transmembrane region" description="Helical" evidence="12">
    <location>
        <begin position="136"/>
        <end position="154"/>
    </location>
</feature>
<evidence type="ECO:0000256" key="12">
    <source>
        <dbReference type="SAM" id="Phobius"/>
    </source>
</evidence>
<dbReference type="Proteomes" id="UP001499967">
    <property type="component" value="Unassembled WGS sequence"/>
</dbReference>
<sequence length="338" mass="34153">MSAPTVTRPEGGPSGSPASPPSRLDGVRSYATVIGMLVVVVLIAVARPLFVDPRNLAAVAVDATVLVVLAVGLSVLMAMKGLDLSIAATADLAGYLAARALLDGHGTATAVLIGLAVGLAVGVANGVLAGYLGVPAIVATLGLNLVLTAVGLVVSDNGTPQQLFTAPIDLVKPMLVFGSDSWGPFRLLLLAAVVVVAVVWFATTRTTWGRRIELVDAGARAAELAGTPVRATFASGFVLCGLLAGAGGLMLTARTGLAVPGSAQPFLLDAFTAVYLGATASPRGRVSVVWTVLGAVFVTLLANGLVLLGLGAPWRYGLNGALILLALALGVLRRRATR</sequence>
<feature type="transmembrane region" description="Helical" evidence="12">
    <location>
        <begin position="183"/>
        <end position="202"/>
    </location>
</feature>
<dbReference type="EMBL" id="BAAAHP010000036">
    <property type="protein sequence ID" value="GAA0927532.1"/>
    <property type="molecule type" value="Genomic_DNA"/>
</dbReference>
<feature type="transmembrane region" description="Helical" evidence="12">
    <location>
        <begin position="288"/>
        <end position="308"/>
    </location>
</feature>
<evidence type="ECO:0000256" key="9">
    <source>
        <dbReference type="ARBA" id="ARBA00025439"/>
    </source>
</evidence>
<dbReference type="RefSeq" id="WP_343940063.1">
    <property type="nucleotide sequence ID" value="NZ_BAAAHP010000036.1"/>
</dbReference>
<accession>A0ABN1PGP4</accession>
<dbReference type="PANTHER" id="PTHR32196">
    <property type="entry name" value="ABC TRANSPORTER PERMEASE PROTEIN YPHD-RELATED-RELATED"/>
    <property type="match status" value="1"/>
</dbReference>
<evidence type="ECO:0000256" key="11">
    <source>
        <dbReference type="SAM" id="MobiDB-lite"/>
    </source>
</evidence>
<keyword evidence="7 12" id="KW-1133">Transmembrane helix</keyword>
<comment type="subcellular location">
    <subcellularLocation>
        <location evidence="1">Cell membrane</location>
        <topology evidence="1">Multi-pass membrane protein</topology>
    </subcellularLocation>
</comment>
<feature type="transmembrane region" description="Helical" evidence="12">
    <location>
        <begin position="314"/>
        <end position="332"/>
    </location>
</feature>
<comment type="function">
    <text evidence="9">Part of the ABC transporter complex LsrABCD involved in autoinducer 2 (AI-2) import. Probably responsible for the translocation of the substrate across the membrane.</text>
</comment>
<keyword evidence="6 12" id="KW-0812">Transmembrane</keyword>
<evidence type="ECO:0000256" key="1">
    <source>
        <dbReference type="ARBA" id="ARBA00004651"/>
    </source>
</evidence>
<keyword evidence="14" id="KW-1185">Reference proteome</keyword>
<dbReference type="PANTHER" id="PTHR32196:SF29">
    <property type="entry name" value="AUTOINDUCER 2 IMPORT SYSTEM PERMEASE PROTEIN LSRC"/>
    <property type="match status" value="1"/>
</dbReference>
<evidence type="ECO:0000256" key="6">
    <source>
        <dbReference type="ARBA" id="ARBA00022692"/>
    </source>
</evidence>
<protein>
    <recommendedName>
        <fullName evidence="10">Autoinducer 2 import system permease protein LsrC</fullName>
    </recommendedName>
</protein>
<dbReference type="CDD" id="cd06579">
    <property type="entry name" value="TM_PBP1_transp_AraH_like"/>
    <property type="match status" value="1"/>
</dbReference>
<feature type="transmembrane region" description="Helical" evidence="12">
    <location>
        <begin position="56"/>
        <end position="77"/>
    </location>
</feature>
<evidence type="ECO:0000313" key="14">
    <source>
        <dbReference type="Proteomes" id="UP001499967"/>
    </source>
</evidence>
<comment type="subunit">
    <text evidence="2">The complex is composed of two ATP-binding proteins (LsrA), two transmembrane proteins (LsrC and LsrD) and a solute-binding protein (LsrB).</text>
</comment>
<evidence type="ECO:0000256" key="7">
    <source>
        <dbReference type="ARBA" id="ARBA00022989"/>
    </source>
</evidence>
<gene>
    <name evidence="13" type="ORF">GCM10009559_13440</name>
</gene>
<keyword evidence="3" id="KW-0813">Transport</keyword>
<keyword evidence="4" id="KW-1003">Cell membrane</keyword>
<organism evidence="13 14">
    <name type="scientific">Pseudonocardia zijingensis</name>
    <dbReference type="NCBI Taxonomy" id="153376"/>
    <lineage>
        <taxon>Bacteria</taxon>
        <taxon>Bacillati</taxon>
        <taxon>Actinomycetota</taxon>
        <taxon>Actinomycetes</taxon>
        <taxon>Pseudonocardiales</taxon>
        <taxon>Pseudonocardiaceae</taxon>
        <taxon>Pseudonocardia</taxon>
    </lineage>
</organism>
<evidence type="ECO:0000256" key="4">
    <source>
        <dbReference type="ARBA" id="ARBA00022475"/>
    </source>
</evidence>
<comment type="caution">
    <text evidence="13">The sequence shown here is derived from an EMBL/GenBank/DDBJ whole genome shotgun (WGS) entry which is preliminary data.</text>
</comment>
<dbReference type="InterPro" id="IPR001851">
    <property type="entry name" value="ABC_transp_permease"/>
</dbReference>
<proteinExistence type="predicted"/>
<keyword evidence="5" id="KW-0997">Cell inner membrane</keyword>
<evidence type="ECO:0000256" key="3">
    <source>
        <dbReference type="ARBA" id="ARBA00022448"/>
    </source>
</evidence>
<evidence type="ECO:0000256" key="10">
    <source>
        <dbReference type="ARBA" id="ARBA00039382"/>
    </source>
</evidence>
<name>A0ABN1PGP4_9PSEU</name>
<evidence type="ECO:0000256" key="5">
    <source>
        <dbReference type="ARBA" id="ARBA00022519"/>
    </source>
</evidence>